<evidence type="ECO:0000256" key="11">
    <source>
        <dbReference type="SAM" id="Coils"/>
    </source>
</evidence>
<feature type="compositionally biased region" description="Low complexity" evidence="12">
    <location>
        <begin position="527"/>
        <end position="540"/>
    </location>
</feature>
<keyword evidence="5" id="KW-0132">Cell division</keyword>
<keyword evidence="6" id="KW-0498">Mitosis</keyword>
<feature type="region of interest" description="Disordered" evidence="12">
    <location>
        <begin position="569"/>
        <end position="595"/>
    </location>
</feature>
<evidence type="ECO:0000256" key="7">
    <source>
        <dbReference type="ARBA" id="ARBA00023054"/>
    </source>
</evidence>
<comment type="subcellular location">
    <subcellularLocation>
        <location evidence="1">Cytoplasm</location>
        <location evidence="1">Cytoskeleton</location>
        <location evidence="1">Microtubule organizing center</location>
        <location evidence="1">Centrosome</location>
        <location evidence="1">Centriole</location>
    </subcellularLocation>
    <subcellularLocation>
        <location evidence="2">Cytoplasm</location>
        <location evidence="2">Cytoskeleton</location>
        <location evidence="2">Spindle</location>
    </subcellularLocation>
</comment>
<reference evidence="13" key="1">
    <citation type="submission" date="2023-05" db="EMBL/GenBank/DDBJ databases">
        <title>High-quality long-read genome of Scophthalmus maximus.</title>
        <authorList>
            <person name="Lien S."/>
            <person name="Martinez P."/>
        </authorList>
    </citation>
    <scope>NUCLEOTIDE SEQUENCE [LARGE SCALE GENOMIC DNA]</scope>
</reference>
<dbReference type="AlphaFoldDB" id="A0A8D3ATM9"/>
<sequence>MSFVRVGRPLQHNKGKRLVRPKKAAAPKREWVVSTGSGKPWRLDHRHEIHQSHNKAAAQWDLREKALNRRLKHNGSPAPLDQASLNIIREVLSDQLLLKDVLARSDRAMAVVKDLFGDAPRRQTGHPSVTMAPHCDSDSELPVLQRPDPPTQLSLLSQSMMDQQVCVCQDKKMTYIGFLSYFHNDTYVIYQSSTVYTLHIFSALNATVAVQRVRTRQSQPEEAKEEQSVLVAQVLNPDVPFNQSVYFSELGAGASSVASLSGDQSSLGLLQAMLGQVEADLDTLSPDTAPGSAQSPKRHRTQGLTGFSVALISTLGRFVHHLKQMDERVQKEAEERKNMEEELREQRGLIDALTAETMALREEAAALQVSTELHSSSGTSLLLRVQTVQINHFHSLSPPLRQGCSSGPQMTLPVPSHQQLLPIDNIRSREDIQASSSSLASLPLTSLPSTSSLSLTSSDPLSSKLPAEALLAEIAQLSRQNELIKAQLSQAKILWSGVGASPDCGSEQRSRSSSGSGRFTPQSFGETRTSGSSSTRRQSQNIQRLLELNRQSAAARGRLLDLIEQQKNNVSSKVSPSASPIPTSAFSPHAAGTVRGGSPEVSMLLPSKEFLRFVN</sequence>
<organism evidence="13 14">
    <name type="scientific">Scophthalmus maximus</name>
    <name type="common">Turbot</name>
    <name type="synonym">Psetta maxima</name>
    <dbReference type="NCBI Taxonomy" id="52904"/>
    <lineage>
        <taxon>Eukaryota</taxon>
        <taxon>Metazoa</taxon>
        <taxon>Chordata</taxon>
        <taxon>Craniata</taxon>
        <taxon>Vertebrata</taxon>
        <taxon>Euteleostomi</taxon>
        <taxon>Actinopterygii</taxon>
        <taxon>Neopterygii</taxon>
        <taxon>Teleostei</taxon>
        <taxon>Neoteleostei</taxon>
        <taxon>Acanthomorphata</taxon>
        <taxon>Carangaria</taxon>
        <taxon>Pleuronectiformes</taxon>
        <taxon>Pleuronectoidei</taxon>
        <taxon>Scophthalmidae</taxon>
        <taxon>Scophthalmus</taxon>
    </lineage>
</organism>
<evidence type="ECO:0000256" key="8">
    <source>
        <dbReference type="ARBA" id="ARBA00023212"/>
    </source>
</evidence>
<feature type="coiled-coil region" evidence="11">
    <location>
        <begin position="322"/>
        <end position="363"/>
    </location>
</feature>
<dbReference type="Ensembl" id="ENSSMAT00000023594.2">
    <property type="protein sequence ID" value="ENSSMAP00000023326.2"/>
    <property type="gene ID" value="ENSSMAG00000014217.2"/>
</dbReference>
<dbReference type="GO" id="GO:0005813">
    <property type="term" value="C:centrosome"/>
    <property type="evidence" value="ECO:0007669"/>
    <property type="project" value="TreeGrafter"/>
</dbReference>
<dbReference type="GO" id="GO:0005814">
    <property type="term" value="C:centriole"/>
    <property type="evidence" value="ECO:0007669"/>
    <property type="project" value="UniProtKB-SubCell"/>
</dbReference>
<evidence type="ECO:0000256" key="9">
    <source>
        <dbReference type="ARBA" id="ARBA00023306"/>
    </source>
</evidence>
<evidence type="ECO:0000256" key="12">
    <source>
        <dbReference type="SAM" id="MobiDB-lite"/>
    </source>
</evidence>
<evidence type="ECO:0000256" key="3">
    <source>
        <dbReference type="ARBA" id="ARBA00018313"/>
    </source>
</evidence>
<proteinExistence type="predicted"/>
<name>A0A8D3ATM9_SCOMX</name>
<dbReference type="PANTHER" id="PTHR31167">
    <property type="entry name" value="SPINDLE AND CENTRIOLE ASSOCIATED PROTEIN 1 SPICE1"/>
    <property type="match status" value="1"/>
</dbReference>
<feature type="coiled-coil region" evidence="11">
    <location>
        <begin position="467"/>
        <end position="494"/>
    </location>
</feature>
<evidence type="ECO:0000313" key="13">
    <source>
        <dbReference type="Ensembl" id="ENSSMAP00000023326.2"/>
    </source>
</evidence>
<protein>
    <recommendedName>
        <fullName evidence="3">Spindle and centriole-associated protein 1</fullName>
    </recommendedName>
    <alternativeName>
        <fullName evidence="10">Coiled-coil domain-containing protein 52</fullName>
    </alternativeName>
</protein>
<evidence type="ECO:0000256" key="1">
    <source>
        <dbReference type="ARBA" id="ARBA00004114"/>
    </source>
</evidence>
<reference evidence="13" key="2">
    <citation type="submission" date="2025-08" db="UniProtKB">
        <authorList>
            <consortium name="Ensembl"/>
        </authorList>
    </citation>
    <scope>IDENTIFICATION</scope>
</reference>
<dbReference type="PANTHER" id="PTHR31167:SF3">
    <property type="entry name" value="SPINDLE AND CENTRIOLE-ASSOCIATED PROTEIN 1"/>
    <property type="match status" value="1"/>
</dbReference>
<dbReference type="InterPro" id="IPR031387">
    <property type="entry name" value="SPICE1"/>
</dbReference>
<dbReference type="GO" id="GO:0051310">
    <property type="term" value="P:metaphase chromosome alignment"/>
    <property type="evidence" value="ECO:0007669"/>
    <property type="project" value="TreeGrafter"/>
</dbReference>
<keyword evidence="8" id="KW-0206">Cytoskeleton</keyword>
<feature type="region of interest" description="Disordered" evidence="12">
    <location>
        <begin position="500"/>
        <end position="540"/>
    </location>
</feature>
<feature type="compositionally biased region" description="Basic residues" evidence="12">
    <location>
        <begin position="11"/>
        <end position="25"/>
    </location>
</feature>
<evidence type="ECO:0000256" key="2">
    <source>
        <dbReference type="ARBA" id="ARBA00004186"/>
    </source>
</evidence>
<evidence type="ECO:0000256" key="6">
    <source>
        <dbReference type="ARBA" id="ARBA00022776"/>
    </source>
</evidence>
<feature type="compositionally biased region" description="Polar residues" evidence="12">
    <location>
        <begin position="569"/>
        <end position="586"/>
    </location>
</feature>
<dbReference type="Proteomes" id="UP000694558">
    <property type="component" value="Chromosome 21"/>
</dbReference>
<evidence type="ECO:0000256" key="10">
    <source>
        <dbReference type="ARBA" id="ARBA00030722"/>
    </source>
</evidence>
<feature type="region of interest" description="Disordered" evidence="12">
    <location>
        <begin position="1"/>
        <end position="25"/>
    </location>
</feature>
<keyword evidence="4" id="KW-0963">Cytoplasm</keyword>
<evidence type="ECO:0000256" key="5">
    <source>
        <dbReference type="ARBA" id="ARBA00022618"/>
    </source>
</evidence>
<keyword evidence="7 11" id="KW-0175">Coiled coil</keyword>
<dbReference type="Pfam" id="PF15678">
    <property type="entry name" value="SPICE"/>
    <property type="match status" value="2"/>
</dbReference>
<keyword evidence="9" id="KW-0131">Cell cycle</keyword>
<dbReference type="GO" id="GO:0046599">
    <property type="term" value="P:regulation of centriole replication"/>
    <property type="evidence" value="ECO:0007669"/>
    <property type="project" value="TreeGrafter"/>
</dbReference>
<feature type="compositionally biased region" description="Low complexity" evidence="12">
    <location>
        <begin position="505"/>
        <end position="518"/>
    </location>
</feature>
<evidence type="ECO:0000256" key="4">
    <source>
        <dbReference type="ARBA" id="ARBA00022490"/>
    </source>
</evidence>
<dbReference type="GO" id="GO:0051301">
    <property type="term" value="P:cell division"/>
    <property type="evidence" value="ECO:0007669"/>
    <property type="project" value="UniProtKB-KW"/>
</dbReference>
<dbReference type="GO" id="GO:0090307">
    <property type="term" value="P:mitotic spindle assembly"/>
    <property type="evidence" value="ECO:0007669"/>
    <property type="project" value="InterPro"/>
</dbReference>
<dbReference type="GO" id="GO:0005819">
    <property type="term" value="C:spindle"/>
    <property type="evidence" value="ECO:0007669"/>
    <property type="project" value="UniProtKB-SubCell"/>
</dbReference>
<accession>A0A8D3ATM9</accession>
<evidence type="ECO:0000313" key="14">
    <source>
        <dbReference type="Proteomes" id="UP000694558"/>
    </source>
</evidence>
<dbReference type="GeneTree" id="ENSGT00390000006207"/>